<keyword evidence="1" id="KW-0805">Transcription regulation</keyword>
<dbReference type="PANTHER" id="PTHR30146">
    <property type="entry name" value="LACI-RELATED TRANSCRIPTIONAL REPRESSOR"/>
    <property type="match status" value="1"/>
</dbReference>
<evidence type="ECO:0000256" key="3">
    <source>
        <dbReference type="ARBA" id="ARBA00023163"/>
    </source>
</evidence>
<evidence type="ECO:0000256" key="4">
    <source>
        <dbReference type="SAM" id="MobiDB-lite"/>
    </source>
</evidence>
<dbReference type="AlphaFoldDB" id="A0A7X1E9C6"/>
<dbReference type="SUPFAM" id="SSF53822">
    <property type="entry name" value="Periplasmic binding protein-like I"/>
    <property type="match status" value="1"/>
</dbReference>
<dbReference type="PANTHER" id="PTHR30146:SF109">
    <property type="entry name" value="HTH-TYPE TRANSCRIPTIONAL REGULATOR GALS"/>
    <property type="match status" value="1"/>
</dbReference>
<evidence type="ECO:0000259" key="5">
    <source>
        <dbReference type="PROSITE" id="PS50932"/>
    </source>
</evidence>
<dbReference type="Pfam" id="PF00356">
    <property type="entry name" value="LacI"/>
    <property type="match status" value="1"/>
</dbReference>
<evidence type="ECO:0000313" key="6">
    <source>
        <dbReference type="EMBL" id="MBC2607068.1"/>
    </source>
</evidence>
<dbReference type="Gene3D" id="1.10.260.40">
    <property type="entry name" value="lambda repressor-like DNA-binding domains"/>
    <property type="match status" value="1"/>
</dbReference>
<name>A0A7X1E9C6_9BACT</name>
<evidence type="ECO:0000256" key="2">
    <source>
        <dbReference type="ARBA" id="ARBA00023125"/>
    </source>
</evidence>
<feature type="domain" description="HTH lacI-type" evidence="5">
    <location>
        <begin position="9"/>
        <end position="58"/>
    </location>
</feature>
<sequence length="355" mass="39808">MERPSQRLIAKKLGVSIAAVSLALRDTGTISPKLSAKIKAVAEEIGYKPNPILASLASKRFRNSEAHRGIPLTVLAFTRTALYNDGLSRRADELGYNLSFLSTSDLNRYSNPCKTLLNRGVQGLVVLGEIPHKYYRESFNWDEFSVVQCGRYANPMPFNVVRPNIFSALRLAYHKARDLGYKRIGFAVGRHDPIIQDDEARICAAYGFSILESDEKDRIEPYLEEMHEIDRFVEWAQRHRPDCVIGFHLGQCAGLIQAGIRVPEDMGFSCLHLLEGDTLGDEEPLTIAGVNQDQGEIARQTIDLLDQQIRHHVKGFVKKQMDVLIPSFWQDGDSLPDKSEPASGRLALYSPKKAD</sequence>
<dbReference type="GO" id="GO:0003700">
    <property type="term" value="F:DNA-binding transcription factor activity"/>
    <property type="evidence" value="ECO:0007669"/>
    <property type="project" value="TreeGrafter"/>
</dbReference>
<dbReference type="InterPro" id="IPR000843">
    <property type="entry name" value="HTH_LacI"/>
</dbReference>
<dbReference type="Proteomes" id="UP000526501">
    <property type="component" value="Unassembled WGS sequence"/>
</dbReference>
<evidence type="ECO:0000313" key="7">
    <source>
        <dbReference type="Proteomes" id="UP000526501"/>
    </source>
</evidence>
<dbReference type="GO" id="GO:0000976">
    <property type="term" value="F:transcription cis-regulatory region binding"/>
    <property type="evidence" value="ECO:0007669"/>
    <property type="project" value="TreeGrafter"/>
</dbReference>
<feature type="region of interest" description="Disordered" evidence="4">
    <location>
        <begin position="334"/>
        <end position="355"/>
    </location>
</feature>
<comment type="caution">
    <text evidence="6">The sequence shown here is derived from an EMBL/GenBank/DDBJ whole genome shotgun (WGS) entry which is preliminary data.</text>
</comment>
<proteinExistence type="predicted"/>
<dbReference type="CDD" id="cd01392">
    <property type="entry name" value="HTH_LacI"/>
    <property type="match status" value="1"/>
</dbReference>
<dbReference type="Gene3D" id="3.40.50.2300">
    <property type="match status" value="2"/>
</dbReference>
<keyword evidence="7" id="KW-1185">Reference proteome</keyword>
<dbReference type="RefSeq" id="WP_185660931.1">
    <property type="nucleotide sequence ID" value="NZ_CAWPOO010000012.1"/>
</dbReference>
<dbReference type="SUPFAM" id="SSF47413">
    <property type="entry name" value="lambda repressor-like DNA-binding domains"/>
    <property type="match status" value="1"/>
</dbReference>
<dbReference type="PROSITE" id="PS50932">
    <property type="entry name" value="HTH_LACI_2"/>
    <property type="match status" value="1"/>
</dbReference>
<dbReference type="InterPro" id="IPR010982">
    <property type="entry name" value="Lambda_DNA-bd_dom_sf"/>
</dbReference>
<organism evidence="6 7">
    <name type="scientific">Pelagicoccus albus</name>
    <dbReference type="NCBI Taxonomy" id="415222"/>
    <lineage>
        <taxon>Bacteria</taxon>
        <taxon>Pseudomonadati</taxon>
        <taxon>Verrucomicrobiota</taxon>
        <taxon>Opitutia</taxon>
        <taxon>Puniceicoccales</taxon>
        <taxon>Pelagicoccaceae</taxon>
        <taxon>Pelagicoccus</taxon>
    </lineage>
</organism>
<keyword evidence="3" id="KW-0804">Transcription</keyword>
<dbReference type="SMART" id="SM00354">
    <property type="entry name" value="HTH_LACI"/>
    <property type="match status" value="1"/>
</dbReference>
<keyword evidence="2 6" id="KW-0238">DNA-binding</keyword>
<dbReference type="EMBL" id="JACHVC010000012">
    <property type="protein sequence ID" value="MBC2607068.1"/>
    <property type="molecule type" value="Genomic_DNA"/>
</dbReference>
<protein>
    <submittedName>
        <fullName evidence="6">LacI family DNA-binding transcriptional regulator</fullName>
    </submittedName>
</protein>
<accession>A0A7X1E9C6</accession>
<dbReference type="InterPro" id="IPR028082">
    <property type="entry name" value="Peripla_BP_I"/>
</dbReference>
<gene>
    <name evidence="6" type="ORF">H5P27_13525</name>
</gene>
<evidence type="ECO:0000256" key="1">
    <source>
        <dbReference type="ARBA" id="ARBA00023015"/>
    </source>
</evidence>
<reference evidence="6 7" key="1">
    <citation type="submission" date="2020-07" db="EMBL/GenBank/DDBJ databases">
        <authorList>
            <person name="Feng X."/>
        </authorList>
    </citation>
    <scope>NUCLEOTIDE SEQUENCE [LARGE SCALE GENOMIC DNA]</scope>
    <source>
        <strain evidence="6 7">JCM23202</strain>
    </source>
</reference>